<organism evidence="2 3">
    <name type="scientific">Lagenidium giganteum</name>
    <dbReference type="NCBI Taxonomy" id="4803"/>
    <lineage>
        <taxon>Eukaryota</taxon>
        <taxon>Sar</taxon>
        <taxon>Stramenopiles</taxon>
        <taxon>Oomycota</taxon>
        <taxon>Peronosporomycetes</taxon>
        <taxon>Pythiales</taxon>
        <taxon>Pythiaceae</taxon>
    </lineage>
</organism>
<reference evidence="2" key="2">
    <citation type="journal article" date="2023" name="Microbiol Resour">
        <title>Decontamination and Annotation of the Draft Genome Sequence of the Oomycete Lagenidium giganteum ARSEF 373.</title>
        <authorList>
            <person name="Morgan W.R."/>
            <person name="Tartar A."/>
        </authorList>
    </citation>
    <scope>NUCLEOTIDE SEQUENCE</scope>
    <source>
        <strain evidence="2">ARSEF 373</strain>
    </source>
</reference>
<dbReference type="Gene3D" id="3.30.530.20">
    <property type="match status" value="1"/>
</dbReference>
<dbReference type="PANTHER" id="PTHR19308">
    <property type="entry name" value="PHOSPHATIDYLCHOLINE TRANSFER PROTEIN"/>
    <property type="match status" value="1"/>
</dbReference>
<accession>A0AAV2YUR9</accession>
<name>A0AAV2YUR9_9STRA</name>
<proteinExistence type="predicted"/>
<dbReference type="PANTHER" id="PTHR19308:SF56">
    <property type="entry name" value="START DOMAIN-CONTAINING PROTEIN"/>
    <property type="match status" value="1"/>
</dbReference>
<dbReference type="GO" id="GO:0005737">
    <property type="term" value="C:cytoplasm"/>
    <property type="evidence" value="ECO:0007669"/>
    <property type="project" value="UniProtKB-ARBA"/>
</dbReference>
<dbReference type="InterPro" id="IPR023393">
    <property type="entry name" value="START-like_dom_sf"/>
</dbReference>
<dbReference type="CDD" id="cd00177">
    <property type="entry name" value="START"/>
    <property type="match status" value="1"/>
</dbReference>
<protein>
    <recommendedName>
        <fullName evidence="1">START domain-containing protein</fullName>
    </recommendedName>
</protein>
<reference evidence="2" key="1">
    <citation type="submission" date="2022-11" db="EMBL/GenBank/DDBJ databases">
        <authorList>
            <person name="Morgan W.R."/>
            <person name="Tartar A."/>
        </authorList>
    </citation>
    <scope>NUCLEOTIDE SEQUENCE</scope>
    <source>
        <strain evidence="2">ARSEF 373</strain>
    </source>
</reference>
<dbReference type="EMBL" id="DAKRPA010000123">
    <property type="protein sequence ID" value="DAZ97875.1"/>
    <property type="molecule type" value="Genomic_DNA"/>
</dbReference>
<dbReference type="InterPro" id="IPR002913">
    <property type="entry name" value="START_lipid-bd_dom"/>
</dbReference>
<feature type="domain" description="START" evidence="1">
    <location>
        <begin position="22"/>
        <end position="226"/>
    </location>
</feature>
<sequence length="226" mass="24976">MADKYADTINELITRLEQELQDEASWTLYADKNGLKVHTRLDAGLTSAKGVGTIPFHPRAIWDIIMDITKKKSYDGQLASGQRVKVLDEQTSIDYLEYKPVFIVAGRDFVNLVHWRVLENGTIIIVAKSVEDLELCPLKEPKIVRGDVHIAGWKIVPNAAYDGAEVSFLVKSDLKGSIPSRVASKAAADQPYQIQTISNLLKKSKDLAKLAAEGPVKNVLPTLARP</sequence>
<dbReference type="Proteomes" id="UP001146120">
    <property type="component" value="Unassembled WGS sequence"/>
</dbReference>
<evidence type="ECO:0000259" key="1">
    <source>
        <dbReference type="PROSITE" id="PS50848"/>
    </source>
</evidence>
<dbReference type="SUPFAM" id="SSF55961">
    <property type="entry name" value="Bet v1-like"/>
    <property type="match status" value="1"/>
</dbReference>
<comment type="caution">
    <text evidence="2">The sequence shown here is derived from an EMBL/GenBank/DDBJ whole genome shotgun (WGS) entry which is preliminary data.</text>
</comment>
<keyword evidence="3" id="KW-1185">Reference proteome</keyword>
<dbReference type="PROSITE" id="PS50848">
    <property type="entry name" value="START"/>
    <property type="match status" value="1"/>
</dbReference>
<evidence type="ECO:0000313" key="3">
    <source>
        <dbReference type="Proteomes" id="UP001146120"/>
    </source>
</evidence>
<gene>
    <name evidence="2" type="ORF">N0F65_003302</name>
</gene>
<dbReference type="InterPro" id="IPR051213">
    <property type="entry name" value="START_lipid_transfer"/>
</dbReference>
<dbReference type="GO" id="GO:0008289">
    <property type="term" value="F:lipid binding"/>
    <property type="evidence" value="ECO:0007669"/>
    <property type="project" value="InterPro"/>
</dbReference>
<dbReference type="Pfam" id="PF01852">
    <property type="entry name" value="START"/>
    <property type="match status" value="1"/>
</dbReference>
<evidence type="ECO:0000313" key="2">
    <source>
        <dbReference type="EMBL" id="DAZ97875.1"/>
    </source>
</evidence>
<dbReference type="AlphaFoldDB" id="A0AAV2YUR9"/>